<keyword evidence="1" id="KW-0732">Signal</keyword>
<dbReference type="Pfam" id="PF25682">
    <property type="entry name" value="Phage_VG64"/>
    <property type="match status" value="1"/>
</dbReference>
<organism evidence="2 3">
    <name type="scientific">Candidatus Galacturonatibacter soehngenii</name>
    <dbReference type="NCBI Taxonomy" id="2307010"/>
    <lineage>
        <taxon>Bacteria</taxon>
        <taxon>Bacillati</taxon>
        <taxon>Bacillota</taxon>
        <taxon>Clostridia</taxon>
        <taxon>Lachnospirales</taxon>
        <taxon>Lachnospiraceae</taxon>
        <taxon>Candidatus Galacturonatibacter</taxon>
    </lineage>
</organism>
<feature type="chain" id="PRO_5031296664" evidence="1">
    <location>
        <begin position="22"/>
        <end position="127"/>
    </location>
</feature>
<feature type="signal peptide" evidence="1">
    <location>
        <begin position="1"/>
        <end position="21"/>
    </location>
</feature>
<keyword evidence="3" id="KW-1185">Reference proteome</keyword>
<dbReference type="OrthoDB" id="1643293at2"/>
<dbReference type="EMBL" id="WAGX01000003">
    <property type="protein sequence ID" value="KAB1440500.1"/>
    <property type="molecule type" value="Genomic_DNA"/>
</dbReference>
<name>A0A7V7QNU7_9FIRM</name>
<dbReference type="InterPro" id="IPR058243">
    <property type="entry name" value="Phage_VG64"/>
</dbReference>
<comment type="caution">
    <text evidence="2">The sequence shown here is derived from an EMBL/GenBank/DDBJ whole genome shotgun (WGS) entry which is preliminary data.</text>
</comment>
<gene>
    <name evidence="2" type="ORF">F7O84_01310</name>
</gene>
<protein>
    <submittedName>
        <fullName evidence="2">Uncharacterized protein</fullName>
    </submittedName>
</protein>
<dbReference type="AlphaFoldDB" id="A0A7V7QNU7"/>
<reference evidence="2 3" key="1">
    <citation type="submission" date="2019-09" db="EMBL/GenBank/DDBJ databases">
        <authorList>
            <person name="Valk L.C."/>
        </authorList>
    </citation>
    <scope>NUCLEOTIDE SEQUENCE [LARGE SCALE GENOMIC DNA]</scope>
    <source>
        <strain evidence="2">GalUA</strain>
    </source>
</reference>
<proteinExistence type="predicted"/>
<dbReference type="RefSeq" id="WP_151141003.1">
    <property type="nucleotide sequence ID" value="NZ_WAGX01000003.1"/>
</dbReference>
<evidence type="ECO:0000313" key="3">
    <source>
        <dbReference type="Proteomes" id="UP000461768"/>
    </source>
</evidence>
<reference evidence="2 3" key="2">
    <citation type="submission" date="2020-02" db="EMBL/GenBank/DDBJ databases">
        <title>Candidatus Galacturonibacter soehngenii shows hetero-acetogenic catabolism of galacturonic acid but lacks a canonical carbon monoxide dehydrogenase/acetyl-CoA synthase complex.</title>
        <authorList>
            <person name="Diender M."/>
            <person name="Stouten G.R."/>
            <person name="Petersen J.F."/>
            <person name="Nielsen P.H."/>
            <person name="Dueholm M.S."/>
            <person name="Pronk J.T."/>
            <person name="Van Loosdrecht M.C.M."/>
        </authorList>
    </citation>
    <scope>NUCLEOTIDE SEQUENCE [LARGE SCALE GENOMIC DNA]</scope>
    <source>
        <strain evidence="2">GalUA</strain>
    </source>
</reference>
<sequence>MKKKMLFVVLVLMLLTGCSQADVVSNNLSKQADNFNVLRRITVINGISDDIMYQMTGKFSLVTDSEDRKIDLIIENEDGSYSKNFIGYSDNTNYIIEDLDTNYVDKYKFTINYNPKMWVPVEIDTID</sequence>
<evidence type="ECO:0000256" key="1">
    <source>
        <dbReference type="SAM" id="SignalP"/>
    </source>
</evidence>
<dbReference type="PROSITE" id="PS51257">
    <property type="entry name" value="PROKAR_LIPOPROTEIN"/>
    <property type="match status" value="1"/>
</dbReference>
<evidence type="ECO:0000313" key="2">
    <source>
        <dbReference type="EMBL" id="KAB1440500.1"/>
    </source>
</evidence>
<dbReference type="Proteomes" id="UP000461768">
    <property type="component" value="Unassembled WGS sequence"/>
</dbReference>
<accession>A0A7V7QNU7</accession>